<protein>
    <submittedName>
        <fullName evidence="3">S26 family signal peptidase</fullName>
    </submittedName>
</protein>
<proteinExistence type="predicted"/>
<name>A0A930BTK2_9RHOO</name>
<keyword evidence="1" id="KW-0812">Transmembrane</keyword>
<evidence type="ECO:0000259" key="2">
    <source>
        <dbReference type="Pfam" id="PF10502"/>
    </source>
</evidence>
<gene>
    <name evidence="3" type="ORF">HXL68_05785</name>
</gene>
<reference evidence="3" key="1">
    <citation type="submission" date="2020-04" db="EMBL/GenBank/DDBJ databases">
        <title>Deep metagenomics examines the oral microbiome during advanced dental caries in children, revealing novel taxa and co-occurrences with host molecules.</title>
        <authorList>
            <person name="Baker J.L."/>
            <person name="Morton J.T."/>
            <person name="Dinis M."/>
            <person name="Alvarez R."/>
            <person name="Tran N.C."/>
            <person name="Knight R."/>
            <person name="Edlund A."/>
        </authorList>
    </citation>
    <scope>NUCLEOTIDE SEQUENCE</scope>
    <source>
        <strain evidence="3">JCVI_32_bin.24</strain>
    </source>
</reference>
<evidence type="ECO:0000313" key="4">
    <source>
        <dbReference type="Proteomes" id="UP000718593"/>
    </source>
</evidence>
<sequence>MLDALHIHVSRRAPVYLWMLVGIAAFGRWFALTLNISDSLPGTVFLVQKGSKPDKGQLAAFRYAGGGPYERGVLFLKQMLGVPGSLVIGMDIGSGYRDYFVDGQYAGRAKPRSKTGMHLDPGPSGVIPAGHYYMAAPNPDSLDSRYALVGWVAEDQIVGRAFRIF</sequence>
<evidence type="ECO:0000313" key="3">
    <source>
        <dbReference type="EMBL" id="MBF1164532.1"/>
    </source>
</evidence>
<dbReference type="InterPro" id="IPR019533">
    <property type="entry name" value="Peptidase_S26"/>
</dbReference>
<feature type="transmembrane region" description="Helical" evidence="1">
    <location>
        <begin position="15"/>
        <end position="36"/>
    </location>
</feature>
<dbReference type="SUPFAM" id="SSF51306">
    <property type="entry name" value="LexA/Signal peptidase"/>
    <property type="match status" value="1"/>
</dbReference>
<dbReference type="AlphaFoldDB" id="A0A930BTK2"/>
<feature type="domain" description="Peptidase S26" evidence="2">
    <location>
        <begin position="23"/>
        <end position="163"/>
    </location>
</feature>
<dbReference type="GO" id="GO:0006465">
    <property type="term" value="P:signal peptide processing"/>
    <property type="evidence" value="ECO:0007669"/>
    <property type="project" value="InterPro"/>
</dbReference>
<keyword evidence="1" id="KW-0472">Membrane</keyword>
<evidence type="ECO:0000256" key="1">
    <source>
        <dbReference type="SAM" id="Phobius"/>
    </source>
</evidence>
<comment type="caution">
    <text evidence="3">The sequence shown here is derived from an EMBL/GenBank/DDBJ whole genome shotgun (WGS) entry which is preliminary data.</text>
</comment>
<dbReference type="Gene3D" id="2.10.109.10">
    <property type="entry name" value="Umud Fragment, subunit A"/>
    <property type="match status" value="1"/>
</dbReference>
<keyword evidence="1" id="KW-1133">Transmembrane helix</keyword>
<dbReference type="InterPro" id="IPR036286">
    <property type="entry name" value="LexA/Signal_pep-like_sf"/>
</dbReference>
<organism evidence="3 4">
    <name type="scientific">Dechloromonas agitata</name>
    <dbReference type="NCBI Taxonomy" id="73030"/>
    <lineage>
        <taxon>Bacteria</taxon>
        <taxon>Pseudomonadati</taxon>
        <taxon>Pseudomonadota</taxon>
        <taxon>Betaproteobacteria</taxon>
        <taxon>Rhodocyclales</taxon>
        <taxon>Azonexaceae</taxon>
        <taxon>Dechloromonas</taxon>
    </lineage>
</organism>
<dbReference type="EMBL" id="JABZMI010000080">
    <property type="protein sequence ID" value="MBF1164532.1"/>
    <property type="molecule type" value="Genomic_DNA"/>
</dbReference>
<dbReference type="GO" id="GO:0004252">
    <property type="term" value="F:serine-type endopeptidase activity"/>
    <property type="evidence" value="ECO:0007669"/>
    <property type="project" value="InterPro"/>
</dbReference>
<accession>A0A930BTK2</accession>
<dbReference type="Proteomes" id="UP000718593">
    <property type="component" value="Unassembled WGS sequence"/>
</dbReference>
<dbReference type="Pfam" id="PF10502">
    <property type="entry name" value="Peptidase_S26"/>
    <property type="match status" value="1"/>
</dbReference>